<keyword evidence="2 3" id="KW-0175">Coiled coil</keyword>
<evidence type="ECO:0000256" key="3">
    <source>
        <dbReference type="SAM" id="Coils"/>
    </source>
</evidence>
<dbReference type="OrthoDB" id="2123794at2759"/>
<evidence type="ECO:0000256" key="2">
    <source>
        <dbReference type="ARBA" id="ARBA00023054"/>
    </source>
</evidence>
<evidence type="ECO:0000313" key="5">
    <source>
        <dbReference type="EMBL" id="EDO32244.1"/>
    </source>
</evidence>
<gene>
    <name evidence="5" type="ORF">NEMVEDRAFT_v1g134245</name>
</gene>
<keyword evidence="6" id="KW-1185">Reference proteome</keyword>
<dbReference type="AlphaFoldDB" id="A7SVL7"/>
<protein>
    <recommendedName>
        <fullName evidence="4">Lebercilin domain-containing protein</fullName>
    </recommendedName>
</protein>
<dbReference type="Proteomes" id="UP000001593">
    <property type="component" value="Unassembled WGS sequence"/>
</dbReference>
<dbReference type="PANTHER" id="PTHR16650">
    <property type="entry name" value="C21ORF13-RELATED"/>
    <property type="match status" value="1"/>
</dbReference>
<dbReference type="STRING" id="45351.A7SVL7"/>
<dbReference type="Pfam" id="PF15619">
    <property type="entry name" value="Lebercilin"/>
    <property type="match status" value="1"/>
</dbReference>
<dbReference type="PANTHER" id="PTHR16650:SF6">
    <property type="entry name" value="GH21622P"/>
    <property type="match status" value="1"/>
</dbReference>
<dbReference type="EMBL" id="DS469839">
    <property type="protein sequence ID" value="EDO32244.1"/>
    <property type="molecule type" value="Genomic_DNA"/>
</dbReference>
<evidence type="ECO:0000256" key="1">
    <source>
        <dbReference type="ARBA" id="ARBA00010229"/>
    </source>
</evidence>
<name>A7SVL7_NEMVE</name>
<dbReference type="OMA" id="SISHCCH"/>
<dbReference type="InterPro" id="IPR026188">
    <property type="entry name" value="Lebercilin-like"/>
</dbReference>
<sequence length="167" mass="19856">KSLSADSQPLQVSTVVQRALSANRKRVTKLHNTVEELQQEVDDLRKENRMLKKVNMRQERDLRHVDQEEAALPMLLQRHSAEMRTLRERLKRNKQDLIRKEKEAHDHDAEINILRDKLSHFKQLANNKKLEEREKLAQRLERVEQEMAAKDKKISVSISHCCHMWVQ</sequence>
<dbReference type="PhylomeDB" id="A7SVL7"/>
<dbReference type="InParanoid" id="A7SVL7"/>
<comment type="similarity">
    <text evidence="1">Belongs to the LCA5 family.</text>
</comment>
<feature type="non-terminal residue" evidence="5">
    <location>
        <position position="1"/>
    </location>
</feature>
<evidence type="ECO:0000259" key="4">
    <source>
        <dbReference type="Pfam" id="PF15619"/>
    </source>
</evidence>
<dbReference type="HOGENOM" id="CLU_1598683_0_0_1"/>
<organism evidence="5 6">
    <name type="scientific">Nematostella vectensis</name>
    <name type="common">Starlet sea anemone</name>
    <dbReference type="NCBI Taxonomy" id="45351"/>
    <lineage>
        <taxon>Eukaryota</taxon>
        <taxon>Metazoa</taxon>
        <taxon>Cnidaria</taxon>
        <taxon>Anthozoa</taxon>
        <taxon>Hexacorallia</taxon>
        <taxon>Actiniaria</taxon>
        <taxon>Edwardsiidae</taxon>
        <taxon>Nematostella</taxon>
    </lineage>
</organism>
<dbReference type="KEGG" id="nve:5503253"/>
<dbReference type="InterPro" id="IPR028933">
    <property type="entry name" value="Lebercilin_dom"/>
</dbReference>
<reference evidence="5 6" key="1">
    <citation type="journal article" date="2007" name="Science">
        <title>Sea anemone genome reveals ancestral eumetazoan gene repertoire and genomic organization.</title>
        <authorList>
            <person name="Putnam N.H."/>
            <person name="Srivastava M."/>
            <person name="Hellsten U."/>
            <person name="Dirks B."/>
            <person name="Chapman J."/>
            <person name="Salamov A."/>
            <person name="Terry A."/>
            <person name="Shapiro H."/>
            <person name="Lindquist E."/>
            <person name="Kapitonov V.V."/>
            <person name="Jurka J."/>
            <person name="Genikhovich G."/>
            <person name="Grigoriev I.V."/>
            <person name="Lucas S.M."/>
            <person name="Steele R.E."/>
            <person name="Finnerty J.R."/>
            <person name="Technau U."/>
            <person name="Martindale M.Q."/>
            <person name="Rokhsar D.S."/>
        </authorList>
    </citation>
    <scope>NUCLEOTIDE SEQUENCE [LARGE SCALE GENOMIC DNA]</scope>
    <source>
        <strain evidence="6">CH2 X CH6</strain>
    </source>
</reference>
<feature type="domain" description="Lebercilin" evidence="4">
    <location>
        <begin position="15"/>
        <end position="155"/>
    </location>
</feature>
<feature type="coiled-coil region" evidence="3">
    <location>
        <begin position="20"/>
        <end position="153"/>
    </location>
</feature>
<accession>A7SVL7</accession>
<evidence type="ECO:0000313" key="6">
    <source>
        <dbReference type="Proteomes" id="UP000001593"/>
    </source>
</evidence>
<proteinExistence type="inferred from homology"/>